<comment type="catalytic activity">
    <reaction evidence="3">
        <text>ATP + H2O = ADP + phosphate + H(+)</text>
        <dbReference type="Rhea" id="RHEA:13065"/>
        <dbReference type="ChEBI" id="CHEBI:15377"/>
        <dbReference type="ChEBI" id="CHEBI:15378"/>
        <dbReference type="ChEBI" id="CHEBI:30616"/>
        <dbReference type="ChEBI" id="CHEBI:43474"/>
        <dbReference type="ChEBI" id="CHEBI:456216"/>
        <dbReference type="EC" id="5.6.2.3"/>
    </reaction>
</comment>
<evidence type="ECO:0000256" key="3">
    <source>
        <dbReference type="HAMAP-Rule" id="MF_01488"/>
    </source>
</evidence>
<protein>
    <recommendedName>
        <fullName evidence="3">ATP-dependent RecD2 DNA helicase</fullName>
        <ecNumber evidence="3">5.6.2.3</ecNumber>
    </recommendedName>
    <alternativeName>
        <fullName evidence="3">DNA 5'-3' helicase subunit RecD2</fullName>
    </alternativeName>
</protein>
<dbReference type="Pfam" id="PF23139">
    <property type="entry name" value="OB_YrrC"/>
    <property type="match status" value="1"/>
</dbReference>
<dbReference type="Pfam" id="PF13538">
    <property type="entry name" value="UvrD_C_2"/>
    <property type="match status" value="1"/>
</dbReference>
<dbReference type="GO" id="GO:0009338">
    <property type="term" value="C:exodeoxyribonuclease V complex"/>
    <property type="evidence" value="ECO:0007669"/>
    <property type="project" value="TreeGrafter"/>
</dbReference>
<dbReference type="EMBL" id="WMET01000001">
    <property type="protein sequence ID" value="MYL19871.1"/>
    <property type="molecule type" value="Genomic_DNA"/>
</dbReference>
<dbReference type="GO" id="GO:0003677">
    <property type="term" value="F:DNA binding"/>
    <property type="evidence" value="ECO:0007669"/>
    <property type="project" value="UniProtKB-UniRule"/>
</dbReference>
<dbReference type="GO" id="GO:0017116">
    <property type="term" value="F:single-stranded DNA helicase activity"/>
    <property type="evidence" value="ECO:0007669"/>
    <property type="project" value="TreeGrafter"/>
</dbReference>
<dbReference type="Gene3D" id="3.40.50.300">
    <property type="entry name" value="P-loop containing nucleotide triphosphate hydrolases"/>
    <property type="match status" value="2"/>
</dbReference>
<dbReference type="GO" id="GO:0043139">
    <property type="term" value="F:5'-3' DNA helicase activity"/>
    <property type="evidence" value="ECO:0007669"/>
    <property type="project" value="UniProtKB-UniRule"/>
</dbReference>
<dbReference type="PANTHER" id="PTHR43788">
    <property type="entry name" value="DNA2/NAM7 HELICASE FAMILY MEMBER"/>
    <property type="match status" value="1"/>
</dbReference>
<evidence type="ECO:0000313" key="9">
    <source>
        <dbReference type="EMBL" id="MYL19871.1"/>
    </source>
</evidence>
<dbReference type="GO" id="GO:0006310">
    <property type="term" value="P:DNA recombination"/>
    <property type="evidence" value="ECO:0007669"/>
    <property type="project" value="InterPro"/>
</dbReference>
<dbReference type="GO" id="GO:0016787">
    <property type="term" value="F:hydrolase activity"/>
    <property type="evidence" value="ECO:0007669"/>
    <property type="project" value="UniProtKB-KW"/>
</dbReference>
<keyword evidence="3" id="KW-0378">Hydrolase</keyword>
<evidence type="ECO:0000256" key="1">
    <source>
        <dbReference type="ARBA" id="ARBA00022741"/>
    </source>
</evidence>
<name>A0A845DQJ0_9BACI</name>
<keyword evidence="1 3" id="KW-0547">Nucleotide-binding</keyword>
<keyword evidence="3 9" id="KW-0347">Helicase</keyword>
<keyword evidence="2 3" id="KW-0067">ATP-binding</keyword>
<feature type="domain" description="ATP-dependent RecD2 DNA helicase SH3" evidence="7">
    <location>
        <begin position="592"/>
        <end position="662"/>
    </location>
</feature>
<keyword evidence="3" id="KW-0413">Isomerase</keyword>
<evidence type="ECO:0000259" key="7">
    <source>
        <dbReference type="Pfam" id="PF18335"/>
    </source>
</evidence>
<dbReference type="EC" id="5.6.2.3" evidence="3"/>
<evidence type="ECO:0000313" key="10">
    <source>
        <dbReference type="Proteomes" id="UP000460949"/>
    </source>
</evidence>
<dbReference type="NCBIfam" id="TIGR01448">
    <property type="entry name" value="recD_rel"/>
    <property type="match status" value="1"/>
</dbReference>
<evidence type="ECO:0000256" key="2">
    <source>
        <dbReference type="ARBA" id="ARBA00022840"/>
    </source>
</evidence>
<dbReference type="Pfam" id="PF13245">
    <property type="entry name" value="AAA_19"/>
    <property type="match status" value="1"/>
</dbReference>
<proteinExistence type="inferred from homology"/>
<reference evidence="9 10" key="1">
    <citation type="submission" date="2019-11" db="EMBL/GenBank/DDBJ databases">
        <title>Genome sequences of 17 halophilic strains isolated from different environments.</title>
        <authorList>
            <person name="Furrow R.E."/>
        </authorList>
    </citation>
    <scope>NUCLEOTIDE SEQUENCE [LARGE SCALE GENOMIC DNA]</scope>
    <source>
        <strain evidence="9 10">22511_23_Filter</strain>
    </source>
</reference>
<feature type="region of interest" description="Disordered" evidence="4">
    <location>
        <begin position="752"/>
        <end position="776"/>
    </location>
</feature>
<dbReference type="AlphaFoldDB" id="A0A845DQJ0"/>
<dbReference type="GO" id="GO:0005524">
    <property type="term" value="F:ATP binding"/>
    <property type="evidence" value="ECO:0007669"/>
    <property type="project" value="UniProtKB-UniRule"/>
</dbReference>
<dbReference type="Gene3D" id="2.30.30.940">
    <property type="match status" value="1"/>
</dbReference>
<comment type="similarity">
    <text evidence="3">Belongs to the RecD family. RecD2 subfamily.</text>
</comment>
<gene>
    <name evidence="3" type="primary">recD2</name>
    <name evidence="9" type="ORF">GLW04_08230</name>
</gene>
<dbReference type="InterPro" id="IPR027785">
    <property type="entry name" value="UvrD-like_helicase_C"/>
</dbReference>
<dbReference type="Gene3D" id="1.10.10.2220">
    <property type="match status" value="1"/>
</dbReference>
<dbReference type="Pfam" id="PF18335">
    <property type="entry name" value="SH3_13"/>
    <property type="match status" value="1"/>
</dbReference>
<dbReference type="InterPro" id="IPR041451">
    <property type="entry name" value="RecD2_SH13"/>
</dbReference>
<dbReference type="InterPro" id="IPR029493">
    <property type="entry name" value="RecD2-like_HHH"/>
</dbReference>
<keyword evidence="3" id="KW-0238">DNA-binding</keyword>
<comment type="caution">
    <text evidence="9">The sequence shown here is derived from an EMBL/GenBank/DDBJ whole genome shotgun (WGS) entry which is preliminary data.</text>
</comment>
<dbReference type="HAMAP" id="MF_01488">
    <property type="entry name" value="RecD2"/>
    <property type="match status" value="1"/>
</dbReference>
<evidence type="ECO:0000256" key="4">
    <source>
        <dbReference type="SAM" id="MobiDB-lite"/>
    </source>
</evidence>
<dbReference type="InterPro" id="IPR055446">
    <property type="entry name" value="RecD2_N_OB"/>
</dbReference>
<organism evidence="9 10">
    <name type="scientific">Halobacillus litoralis</name>
    <dbReference type="NCBI Taxonomy" id="45668"/>
    <lineage>
        <taxon>Bacteria</taxon>
        <taxon>Bacillati</taxon>
        <taxon>Bacillota</taxon>
        <taxon>Bacilli</taxon>
        <taxon>Bacillales</taxon>
        <taxon>Bacillaceae</taxon>
        <taxon>Halobacillus</taxon>
    </lineage>
</organism>
<dbReference type="RefSeq" id="WP_160836207.1">
    <property type="nucleotide sequence ID" value="NZ_WMET01000001.1"/>
</dbReference>
<sequence length="776" mass="88345">MTQQSFFSETNEDERPYVKGELNRMIFHNESEHFSIASINVKETNESFEEKTLVIKGHFSPLEEGETYIFHGSFKDHKKFGKQYEVEMYNRVLPETKDGLILYLSSDLFHGIGKKTAERVVDTLGETAVTRILEDRDVLDQVPKLPKERADQLYEALKEHQGFEHVMIHLSQYGFGLKLSQKIYEAFKDQTLSIIEEDPYQLVFHVDGFGFHRADEMAQMQNLSYDHPTRIRAACLYVMQKSMSAGHVYLPTEECLLQVESLLNHGSGTAITFDQLSEQIIHLGEDKFLYIEDERLYLPSLYFAENGFRGHIERIMEEEVEVTHTQADLMKIIGDLEEEEAMSYGEDQFNAIEKALHSKLMILTGGPGTGKTTVIKGIIHTYAALNEETVDPEDYRGDKTFPFILAAPTGRAAKRMTESTGLPASTIHRLLGWDGHDSFERNRNNPLEGKLLIVDEFSMVDIWLANQLFRAVPNDMQVLLVGDEDQLPSVGPGQVLADLLASGQLPSSKLTEVYRQKEGSKIIQLAHEIKNDACTQASLQKEHDFNFIPAKEHQLADLVTSIVKKAMDKGIDAKDLQVLAPMYRTDVGIHKLNETIQQTVNPQKKQKRDLKHFEVTYRKGDKVIQLINQPDDGVYNGDIGEVAAIFRAEENVDGVEQVVVDFDGKEVVYPKKELNSIMHAYCTSIHKSQGSEFSIVILPVVRSYRRMLRKNLLYTAITRSKQSLIICGDKDAFLEGVRATDTNTRYTRLKDKLQEQSAPEIEPEEEEEQLSPYDFM</sequence>
<dbReference type="CDD" id="cd17933">
    <property type="entry name" value="DEXSc_RecD-like"/>
    <property type="match status" value="1"/>
</dbReference>
<feature type="domain" description="UvrD-like helicase C-terminal" evidence="5">
    <location>
        <begin position="679"/>
        <end position="726"/>
    </location>
</feature>
<evidence type="ECO:0000259" key="5">
    <source>
        <dbReference type="Pfam" id="PF13538"/>
    </source>
</evidence>
<dbReference type="InterPro" id="IPR050534">
    <property type="entry name" value="Coronavir_polyprotein_1ab"/>
</dbReference>
<feature type="domain" description="ATP-dependent RecD2 DNA helicase-like helix-hairpin-helix" evidence="6">
    <location>
        <begin position="159"/>
        <end position="249"/>
    </location>
</feature>
<evidence type="ECO:0000259" key="6">
    <source>
        <dbReference type="Pfam" id="PF14490"/>
    </source>
</evidence>
<accession>A0A845DQJ0</accession>
<feature type="binding site" evidence="3">
    <location>
        <begin position="368"/>
        <end position="372"/>
    </location>
    <ligand>
        <name>ATP</name>
        <dbReference type="ChEBI" id="CHEBI:30616"/>
    </ligand>
</feature>
<evidence type="ECO:0000259" key="8">
    <source>
        <dbReference type="Pfam" id="PF23139"/>
    </source>
</evidence>
<feature type="domain" description="ATP-dependent RecD2 DNA helicase OB-fold" evidence="8">
    <location>
        <begin position="16"/>
        <end position="94"/>
    </location>
</feature>
<dbReference type="Pfam" id="PF14490">
    <property type="entry name" value="HHH_RecD2"/>
    <property type="match status" value="1"/>
</dbReference>
<comment type="function">
    <text evidence="3">DNA-dependent ATPase and ATP-dependent 5'-3' DNA helicase. Has no activity on blunt DNA or DNA with 3'-overhangs, requires at least 10 bases of 5'-ssDNA for helicase activity.</text>
</comment>
<dbReference type="CDD" id="cd18809">
    <property type="entry name" value="SF1_C_RecD"/>
    <property type="match status" value="1"/>
</dbReference>
<dbReference type="SUPFAM" id="SSF52540">
    <property type="entry name" value="P-loop containing nucleoside triphosphate hydrolases"/>
    <property type="match status" value="2"/>
</dbReference>
<dbReference type="InterPro" id="IPR006345">
    <property type="entry name" value="RecD2"/>
</dbReference>
<dbReference type="Proteomes" id="UP000460949">
    <property type="component" value="Unassembled WGS sequence"/>
</dbReference>
<dbReference type="InterPro" id="IPR027417">
    <property type="entry name" value="P-loop_NTPase"/>
</dbReference>
<dbReference type="PANTHER" id="PTHR43788:SF6">
    <property type="entry name" value="DNA HELICASE B"/>
    <property type="match status" value="1"/>
</dbReference>